<evidence type="ECO:0000313" key="1">
    <source>
        <dbReference type="EMBL" id="KAJ8723078.1"/>
    </source>
</evidence>
<gene>
    <name evidence="1" type="ORF">PYW08_002990</name>
</gene>
<proteinExistence type="predicted"/>
<protein>
    <submittedName>
        <fullName evidence="1">Uncharacterized protein</fullName>
    </submittedName>
</protein>
<evidence type="ECO:0000313" key="2">
    <source>
        <dbReference type="Proteomes" id="UP001231649"/>
    </source>
</evidence>
<reference evidence="1" key="1">
    <citation type="submission" date="2023-03" db="EMBL/GenBank/DDBJ databases">
        <title>Chromosome-level genomes of two armyworms, Mythimna separata and Mythimna loreyi, provide insights into the biosynthesis and reception of sex pheromones.</title>
        <authorList>
            <person name="Zhao H."/>
        </authorList>
    </citation>
    <scope>NUCLEOTIDE SEQUENCE</scope>
    <source>
        <strain evidence="1">BeijingLab</strain>
    </source>
</reference>
<organism evidence="1 2">
    <name type="scientific">Mythimna loreyi</name>
    <dbReference type="NCBI Taxonomy" id="667449"/>
    <lineage>
        <taxon>Eukaryota</taxon>
        <taxon>Metazoa</taxon>
        <taxon>Ecdysozoa</taxon>
        <taxon>Arthropoda</taxon>
        <taxon>Hexapoda</taxon>
        <taxon>Insecta</taxon>
        <taxon>Pterygota</taxon>
        <taxon>Neoptera</taxon>
        <taxon>Endopterygota</taxon>
        <taxon>Lepidoptera</taxon>
        <taxon>Glossata</taxon>
        <taxon>Ditrysia</taxon>
        <taxon>Noctuoidea</taxon>
        <taxon>Noctuidae</taxon>
        <taxon>Noctuinae</taxon>
        <taxon>Hadenini</taxon>
        <taxon>Mythimna</taxon>
    </lineage>
</organism>
<sequence length="555" mass="62326">MVRRKAAPPQLDLDAIIPELGQFGRYQRFVFLYLGIAIIFTSIYNIQYLFAAGAVAYRCRVPACESSPEKFQPNGWKTFALPSEDSDCYQNVPIGDKCEPASFSNGTRRCHSWVYENYLTIVPEYGLACQEWKRTLVGTIHNVGVFVAIPTTATISDAYGRRIALIGTAVLPAFFGMARAFCNNYVLYLVLEFIEALVGNGTYSTAFIIGLEIVGLKMRVIGGNIMHISFATGQVICAIIAWAVPYWRTYLLVIFTPSLLFFVYAFFVEESVRWLIAKGKRDEAVRIILKMARINRVTLLPKTMKILKYGPPKQSALVKRLSQRSLTRQSSSVKERSLFRQVIESKTIRFRLAVVSFWWISTTMIYYGLSINAVGLVGNKYLNFIMTALIEIPGSFLCYCTLDRFGRKSTMMTSYFVCAIALLSLPAIENINLMIAMTLLGKMMISLIFCGIYIYTIELFPTQARHSLMGFCSMTGRIGSICAPQTPLLMAYMRSLPYLLFGAMAGCAGLLMLLTPETLHMKLPDTIAQAEQMSMAARTRKPTNIIVDNMKVQGR</sequence>
<comment type="caution">
    <text evidence="1">The sequence shown here is derived from an EMBL/GenBank/DDBJ whole genome shotgun (WGS) entry which is preliminary data.</text>
</comment>
<name>A0ACC2QQH2_9NEOP</name>
<accession>A0ACC2QQH2</accession>
<dbReference type="EMBL" id="CM056790">
    <property type="protein sequence ID" value="KAJ8723078.1"/>
    <property type="molecule type" value="Genomic_DNA"/>
</dbReference>
<keyword evidence="2" id="KW-1185">Reference proteome</keyword>
<dbReference type="Proteomes" id="UP001231649">
    <property type="component" value="Chromosome 14"/>
</dbReference>